<organism evidence="1">
    <name type="scientific">marine sediment metagenome</name>
    <dbReference type="NCBI Taxonomy" id="412755"/>
    <lineage>
        <taxon>unclassified sequences</taxon>
        <taxon>metagenomes</taxon>
        <taxon>ecological metagenomes</taxon>
    </lineage>
</organism>
<protein>
    <submittedName>
        <fullName evidence="1">Uncharacterized protein</fullName>
    </submittedName>
</protein>
<dbReference type="AlphaFoldDB" id="X1DN82"/>
<proteinExistence type="predicted"/>
<sequence length="144" mass="16878">MKIPKKISPDRIKDAIVEVRYDTQLPYEVAIGMFYQSLDDTYTYTNRPLGQQKFPISLPANLPQEITLSLGTQNIFYNDKIKIQLKSNSIIFSCLKDYISWSDYRPEIEKVLIQISKAKVIEKYNRIGVRYISEYPETDLKRLC</sequence>
<dbReference type="NCBIfam" id="TIGR04255">
    <property type="entry name" value="sporadTIGR04255"/>
    <property type="match status" value="1"/>
</dbReference>
<name>X1DN82_9ZZZZ</name>
<dbReference type="InterPro" id="IPR026349">
    <property type="entry name" value="CHP04255"/>
</dbReference>
<reference evidence="1" key="1">
    <citation type="journal article" date="2014" name="Front. Microbiol.">
        <title>High frequency of phylogenetically diverse reductive dehalogenase-homologous genes in deep subseafloor sedimentary metagenomes.</title>
        <authorList>
            <person name="Kawai M."/>
            <person name="Futagami T."/>
            <person name="Toyoda A."/>
            <person name="Takaki Y."/>
            <person name="Nishi S."/>
            <person name="Hori S."/>
            <person name="Arai W."/>
            <person name="Tsubouchi T."/>
            <person name="Morono Y."/>
            <person name="Uchiyama I."/>
            <person name="Ito T."/>
            <person name="Fujiyama A."/>
            <person name="Inagaki F."/>
            <person name="Takami H."/>
        </authorList>
    </citation>
    <scope>NUCLEOTIDE SEQUENCE</scope>
    <source>
        <strain evidence="1">Expedition CK06-06</strain>
    </source>
</reference>
<comment type="caution">
    <text evidence="1">The sequence shown here is derived from an EMBL/GenBank/DDBJ whole genome shotgun (WGS) entry which is preliminary data.</text>
</comment>
<dbReference type="EMBL" id="BARU01000516">
    <property type="protein sequence ID" value="GAH21632.1"/>
    <property type="molecule type" value="Genomic_DNA"/>
</dbReference>
<gene>
    <name evidence="1" type="ORF">S03H2_01699</name>
</gene>
<evidence type="ECO:0000313" key="1">
    <source>
        <dbReference type="EMBL" id="GAH21632.1"/>
    </source>
</evidence>
<accession>X1DN82</accession>